<dbReference type="RefSeq" id="WP_136355100.1">
    <property type="nucleotide sequence ID" value="NZ_CP046266.1"/>
</dbReference>
<dbReference type="GO" id="GO:0016740">
    <property type="term" value="F:transferase activity"/>
    <property type="evidence" value="ECO:0007669"/>
    <property type="project" value="UniProtKB-KW"/>
</dbReference>
<dbReference type="EMBL" id="SSNT01000010">
    <property type="protein sequence ID" value="THF78938.1"/>
    <property type="molecule type" value="Genomic_DNA"/>
</dbReference>
<dbReference type="Pfam" id="PF14307">
    <property type="entry name" value="Glyco_tran_WbsX"/>
    <property type="match status" value="1"/>
</dbReference>
<dbReference type="InterPro" id="IPR032719">
    <property type="entry name" value="WbsX"/>
</dbReference>
<protein>
    <submittedName>
        <fullName evidence="1">Glycosyl transferase</fullName>
    </submittedName>
</protein>
<dbReference type="CDD" id="cd11579">
    <property type="entry name" value="Glyco_tran_WbsX"/>
    <property type="match status" value="1"/>
</dbReference>
<dbReference type="OrthoDB" id="9816424at2"/>
<accession>A0A4S4BUY2</accession>
<dbReference type="PANTHER" id="PTHR41244:SF1">
    <property type="entry name" value="GLYCOSYLTRANSFERASE"/>
    <property type="match status" value="1"/>
</dbReference>
<reference evidence="1 2" key="1">
    <citation type="submission" date="2019-04" db="EMBL/GenBank/DDBJ databases">
        <title>Bacillus sediminilitoris sp. nov., isolated from a tidal flat sediment on the East China Sea.</title>
        <authorList>
            <person name="Wei Y."/>
            <person name="Mao H."/>
            <person name="Fang J."/>
        </authorList>
    </citation>
    <scope>NUCLEOTIDE SEQUENCE [LARGE SCALE GENOMIC DNA]</scope>
    <source>
        <strain evidence="1 2">DSL-17</strain>
    </source>
</reference>
<dbReference type="Proteomes" id="UP000310334">
    <property type="component" value="Unassembled WGS sequence"/>
</dbReference>
<gene>
    <name evidence="1" type="ORF">E6W99_14550</name>
</gene>
<dbReference type="AlphaFoldDB" id="A0A4S4BUY2"/>
<evidence type="ECO:0000313" key="2">
    <source>
        <dbReference type="Proteomes" id="UP000310334"/>
    </source>
</evidence>
<keyword evidence="1" id="KW-0808">Transferase</keyword>
<sequence>MKMIAYYLPQFHQIPENDKWWGEGFTEWTNTRKAVPLFKGHNQPREPLNDYYYDLTNPEVRKWQADIAKQHGVYGFCYYHYWFKGKKLLERPLEDVLLTGEPEFPFCLSWANHDWIKRNPKGKNQILIPQVYGEENDWKEHFYYLLKAFLDKRYIYKNNKPIFLIHFPGQIPNCSKMLSYWNKLAKENGLDGIYFVETMSGQPITNINGFDARVKFEPMYTLSHGLRATTNVKALLQGRKKVFKRLSNKNIRMRIFDYDMVWRDILEHTIEEKNWDKPIFPGAFIDWDNTARRRLTNSIVFEGASPEKFGNYLKKLIQLNVGNEFLFINAWNEWGEGTYLEPDKKNKYQYLEQIKKLTQCINSTFCDF</sequence>
<organism evidence="1 2">
    <name type="scientific">Metabacillus sediminilitoris</name>
    <dbReference type="NCBI Taxonomy" id="2567941"/>
    <lineage>
        <taxon>Bacteria</taxon>
        <taxon>Bacillati</taxon>
        <taxon>Bacillota</taxon>
        <taxon>Bacilli</taxon>
        <taxon>Bacillales</taxon>
        <taxon>Bacillaceae</taxon>
        <taxon>Metabacillus</taxon>
    </lineage>
</organism>
<dbReference type="Gene3D" id="3.20.20.80">
    <property type="entry name" value="Glycosidases"/>
    <property type="match status" value="1"/>
</dbReference>
<name>A0A4S4BUY2_9BACI</name>
<proteinExistence type="predicted"/>
<keyword evidence="2" id="KW-1185">Reference proteome</keyword>
<dbReference type="PANTHER" id="PTHR41244">
    <property type="entry name" value="RHAMNAN SYNTHESIS F"/>
    <property type="match status" value="1"/>
</dbReference>
<comment type="caution">
    <text evidence="1">The sequence shown here is derived from an EMBL/GenBank/DDBJ whole genome shotgun (WGS) entry which is preliminary data.</text>
</comment>
<evidence type="ECO:0000313" key="1">
    <source>
        <dbReference type="EMBL" id="THF78938.1"/>
    </source>
</evidence>